<sequence length="82" mass="8705">MYDAMTPELIDIIDNVKTLAEQAPAQRRKFADAAAGLERIATDIAAQAVKLGEPMLRQSATTVADGLKAAAQLCRAAMESES</sequence>
<gene>
    <name evidence="1" type="ORF">SAMN05216466_12237</name>
</gene>
<proteinExistence type="predicted"/>
<name>A0A1G8K9I7_9BURK</name>
<reference evidence="1 2" key="1">
    <citation type="submission" date="2016-10" db="EMBL/GenBank/DDBJ databases">
        <authorList>
            <person name="de Groot N.N."/>
        </authorList>
    </citation>
    <scope>NUCLEOTIDE SEQUENCE [LARGE SCALE GENOMIC DNA]</scope>
    <source>
        <strain evidence="1 2">LMG 2247</strain>
    </source>
</reference>
<dbReference type="RefSeq" id="WP_090692798.1">
    <property type="nucleotide sequence ID" value="NZ_CADERL010000008.1"/>
</dbReference>
<accession>A0A1G8K9I7</accession>
<evidence type="ECO:0000313" key="1">
    <source>
        <dbReference type="EMBL" id="SDI40053.1"/>
    </source>
</evidence>
<protein>
    <submittedName>
        <fullName evidence="1">Uncharacterized protein</fullName>
    </submittedName>
</protein>
<dbReference type="EMBL" id="FNCJ01000022">
    <property type="protein sequence ID" value="SDI40053.1"/>
    <property type="molecule type" value="Genomic_DNA"/>
</dbReference>
<dbReference type="OrthoDB" id="8780408at2"/>
<dbReference type="Proteomes" id="UP000199706">
    <property type="component" value="Unassembled WGS sequence"/>
</dbReference>
<evidence type="ECO:0000313" key="2">
    <source>
        <dbReference type="Proteomes" id="UP000199706"/>
    </source>
</evidence>
<organism evidence="1 2">
    <name type="scientific">Paraburkholderia phenazinium</name>
    <dbReference type="NCBI Taxonomy" id="60549"/>
    <lineage>
        <taxon>Bacteria</taxon>
        <taxon>Pseudomonadati</taxon>
        <taxon>Pseudomonadota</taxon>
        <taxon>Betaproteobacteria</taxon>
        <taxon>Burkholderiales</taxon>
        <taxon>Burkholderiaceae</taxon>
        <taxon>Paraburkholderia</taxon>
    </lineage>
</organism>
<dbReference type="AlphaFoldDB" id="A0A1G8K9I7"/>